<dbReference type="EMBL" id="WSRP01000020">
    <property type="protein sequence ID" value="MVX57025.1"/>
    <property type="molecule type" value="Genomic_DNA"/>
</dbReference>
<comment type="caution">
    <text evidence="1">The sequence shown here is derived from an EMBL/GenBank/DDBJ whole genome shotgun (WGS) entry which is preliminary data.</text>
</comment>
<name>A0A6L6YH22_9BURK</name>
<sequence length="86" mass="9871">MTDKKYIQRLKLVLKCGGEFAIDFNAEENGKINPQIEKFVQLFSDFDPEEDHSIVFGGERMIGVRISEIAAYEVLSLTFTPKKEKE</sequence>
<dbReference type="AlphaFoldDB" id="A0A6L6YH22"/>
<protein>
    <submittedName>
        <fullName evidence="1">Uncharacterized protein</fullName>
    </submittedName>
</protein>
<evidence type="ECO:0000313" key="2">
    <source>
        <dbReference type="Proteomes" id="UP000472580"/>
    </source>
</evidence>
<gene>
    <name evidence="1" type="ORF">E5987_07355</name>
</gene>
<organism evidence="1 2">
    <name type="scientific">Parasutterella muris</name>
    <dbReference type="NCBI Taxonomy" id="2565572"/>
    <lineage>
        <taxon>Bacteria</taxon>
        <taxon>Pseudomonadati</taxon>
        <taxon>Pseudomonadota</taxon>
        <taxon>Betaproteobacteria</taxon>
        <taxon>Burkholderiales</taxon>
        <taxon>Sutterellaceae</taxon>
        <taxon>Parasutterella</taxon>
    </lineage>
</organism>
<dbReference type="RefSeq" id="WP_160335457.1">
    <property type="nucleotide sequence ID" value="NZ_WSRP01000020.1"/>
</dbReference>
<evidence type="ECO:0000313" key="1">
    <source>
        <dbReference type="EMBL" id="MVX57025.1"/>
    </source>
</evidence>
<keyword evidence="2" id="KW-1185">Reference proteome</keyword>
<dbReference type="Proteomes" id="UP000472580">
    <property type="component" value="Unassembled WGS sequence"/>
</dbReference>
<accession>A0A6L6YH22</accession>
<proteinExistence type="predicted"/>
<reference evidence="1 2" key="1">
    <citation type="submission" date="2019-12" db="EMBL/GenBank/DDBJ databases">
        <title>Microbes associate with the intestines of laboratory mice.</title>
        <authorList>
            <person name="Navarre W."/>
            <person name="Wong E."/>
        </authorList>
    </citation>
    <scope>NUCLEOTIDE SEQUENCE [LARGE SCALE GENOMIC DNA]</scope>
    <source>
        <strain evidence="1 2">NM82_D38</strain>
    </source>
</reference>